<dbReference type="Gene3D" id="1.10.8.270">
    <property type="entry name" value="putative rabgap domain of human tbc1 domain family member 14 like domains"/>
    <property type="match status" value="1"/>
</dbReference>
<reference evidence="3" key="1">
    <citation type="submission" date="2023-01" db="EMBL/GenBank/DDBJ databases">
        <title>Metagenome sequencing of chrysophaentin producing Chrysophaeum taylorii.</title>
        <authorList>
            <person name="Davison J."/>
            <person name="Bewley C."/>
        </authorList>
    </citation>
    <scope>NUCLEOTIDE SEQUENCE</scope>
    <source>
        <strain evidence="3">NIES-1699</strain>
    </source>
</reference>
<dbReference type="PANTHER" id="PTHR22957:SF337">
    <property type="entry name" value="TBC1 DOMAIN FAMILY MEMBER 5"/>
    <property type="match status" value="1"/>
</dbReference>
<dbReference type="Proteomes" id="UP001230188">
    <property type="component" value="Unassembled WGS sequence"/>
</dbReference>
<feature type="domain" description="Rab-GAP TBC" evidence="2">
    <location>
        <begin position="41"/>
        <end position="303"/>
    </location>
</feature>
<proteinExistence type="predicted"/>
<dbReference type="SMART" id="SM00164">
    <property type="entry name" value="TBC"/>
    <property type="match status" value="1"/>
</dbReference>
<keyword evidence="4" id="KW-1185">Reference proteome</keyword>
<evidence type="ECO:0000256" key="1">
    <source>
        <dbReference type="ARBA" id="ARBA00022468"/>
    </source>
</evidence>
<dbReference type="EMBL" id="JAQMWT010000546">
    <property type="protein sequence ID" value="KAJ8599743.1"/>
    <property type="molecule type" value="Genomic_DNA"/>
</dbReference>
<dbReference type="SUPFAM" id="SSF47923">
    <property type="entry name" value="Ypt/Rab-GAP domain of gyp1p"/>
    <property type="match status" value="2"/>
</dbReference>
<dbReference type="AlphaFoldDB" id="A0AAD7XHN8"/>
<evidence type="ECO:0000313" key="3">
    <source>
        <dbReference type="EMBL" id="KAJ8599743.1"/>
    </source>
</evidence>
<gene>
    <name evidence="3" type="ORF">CTAYLR_003424</name>
</gene>
<protein>
    <recommendedName>
        <fullName evidence="2">Rab-GAP TBC domain-containing protein</fullName>
    </recommendedName>
</protein>
<dbReference type="InterPro" id="IPR035969">
    <property type="entry name" value="Rab-GAP_TBC_sf"/>
</dbReference>
<organism evidence="3 4">
    <name type="scientific">Chrysophaeum taylorii</name>
    <dbReference type="NCBI Taxonomy" id="2483200"/>
    <lineage>
        <taxon>Eukaryota</taxon>
        <taxon>Sar</taxon>
        <taxon>Stramenopiles</taxon>
        <taxon>Ochrophyta</taxon>
        <taxon>Pelagophyceae</taxon>
        <taxon>Pelagomonadales</taxon>
        <taxon>Pelagomonadaceae</taxon>
        <taxon>Chrysophaeum</taxon>
    </lineage>
</organism>
<evidence type="ECO:0000313" key="4">
    <source>
        <dbReference type="Proteomes" id="UP001230188"/>
    </source>
</evidence>
<dbReference type="PANTHER" id="PTHR22957">
    <property type="entry name" value="TBC1 DOMAIN FAMILY MEMBER GTPASE-ACTIVATING PROTEIN"/>
    <property type="match status" value="1"/>
</dbReference>
<dbReference type="InterPro" id="IPR000195">
    <property type="entry name" value="Rab-GAP-TBC_dom"/>
</dbReference>
<dbReference type="GO" id="GO:0005096">
    <property type="term" value="F:GTPase activator activity"/>
    <property type="evidence" value="ECO:0007669"/>
    <property type="project" value="UniProtKB-KW"/>
</dbReference>
<evidence type="ECO:0000259" key="2">
    <source>
        <dbReference type="PROSITE" id="PS50086"/>
    </source>
</evidence>
<dbReference type="Gene3D" id="1.10.472.80">
    <property type="entry name" value="Ypt/Rab-GAP domain of gyp1p, domain 3"/>
    <property type="match status" value="1"/>
</dbReference>
<dbReference type="Pfam" id="PF00566">
    <property type="entry name" value="RabGAP-TBC"/>
    <property type="match status" value="1"/>
</dbReference>
<accession>A0AAD7XHN8</accession>
<sequence>MAASSDGGPTSSTEEGRELIDLSERLESAMPTLMSFAGRCAMPDALRATAWKLFLRVVPPHKPDSWSKYVAAQRKEYEVMREAAMNQLDEALQQALPEADEEPPPECMLAALEDAADQIRGDLERCYPEGAGNYFLEAKRQKLMFDVLLVWSNQHPRPSYRQGMHELLAPLVWAMDKSFEATKAVALDERDPVSAVRVHPTYLEHDVYWMFDALADIMLPLYDVVPDGRQGENKNEVVEMCRRVQADWLRKVDPELHAQLAGFRGNDLVLPQIYMLSWLRLAFARQFVLTDVVKLWDAFFATCKVASDDSPIDYVLVAHDDDDNPRYPSMFDWLEAVATLLVVLEREKLLRATTGTACLRVLLRAVAPEPLFITRHARRLHADPATLQPLIASLRQHAHFAHILPLWVVSLLGSLGVLATAPRPSVPAAEPAFHSFSAAIFRSLLSMGYYAGATRPSSSVTADSPDATDR</sequence>
<comment type="caution">
    <text evidence="3">The sequence shown here is derived from an EMBL/GenBank/DDBJ whole genome shotgun (WGS) entry which is preliminary data.</text>
</comment>
<dbReference type="PROSITE" id="PS50086">
    <property type="entry name" value="TBC_RABGAP"/>
    <property type="match status" value="1"/>
</dbReference>
<name>A0AAD7XHN8_9STRA</name>
<keyword evidence="1" id="KW-0343">GTPase activation</keyword>